<dbReference type="Proteomes" id="UP001157161">
    <property type="component" value="Unassembled WGS sequence"/>
</dbReference>
<evidence type="ECO:0000313" key="2">
    <source>
        <dbReference type="EMBL" id="GMA32111.1"/>
    </source>
</evidence>
<name>A0AA38CRS0_9MICO</name>
<dbReference type="Pfam" id="PF14031">
    <property type="entry name" value="D-ser_dehydrat"/>
    <property type="match status" value="1"/>
</dbReference>
<organism evidence="2 3">
    <name type="scientific">Litorihabitans aurantiacus</name>
    <dbReference type="NCBI Taxonomy" id="1930061"/>
    <lineage>
        <taxon>Bacteria</taxon>
        <taxon>Bacillati</taxon>
        <taxon>Actinomycetota</taxon>
        <taxon>Actinomycetes</taxon>
        <taxon>Micrococcales</taxon>
        <taxon>Beutenbergiaceae</taxon>
        <taxon>Litorihabitans</taxon>
    </lineage>
</organism>
<protein>
    <recommendedName>
        <fullName evidence="1">D-serine dehydratase-like domain-containing protein</fullName>
    </recommendedName>
</protein>
<reference evidence="2" key="2">
    <citation type="submission" date="2023-02" db="EMBL/GenBank/DDBJ databases">
        <authorList>
            <person name="Sun Q."/>
            <person name="Mori K."/>
        </authorList>
    </citation>
    <scope>NUCLEOTIDE SEQUENCE</scope>
    <source>
        <strain evidence="2">NBRC 112290</strain>
    </source>
</reference>
<dbReference type="Gene3D" id="2.40.37.20">
    <property type="entry name" value="D-serine dehydratase-like domain"/>
    <property type="match status" value="1"/>
</dbReference>
<comment type="caution">
    <text evidence="2">The sequence shown here is derived from an EMBL/GenBank/DDBJ whole genome shotgun (WGS) entry which is preliminary data.</text>
</comment>
<gene>
    <name evidence="2" type="ORF">GCM10025875_21030</name>
</gene>
<evidence type="ECO:0000313" key="3">
    <source>
        <dbReference type="Proteomes" id="UP001157161"/>
    </source>
</evidence>
<evidence type="ECO:0000259" key="1">
    <source>
        <dbReference type="SMART" id="SM01119"/>
    </source>
</evidence>
<proteinExistence type="predicted"/>
<keyword evidence="3" id="KW-1185">Reference proteome</keyword>
<feature type="domain" description="D-serine dehydratase-like" evidence="1">
    <location>
        <begin position="48"/>
        <end position="143"/>
    </location>
</feature>
<dbReference type="SMART" id="SM01119">
    <property type="entry name" value="D-ser_dehydrat"/>
    <property type="match status" value="1"/>
</dbReference>
<reference evidence="2" key="1">
    <citation type="journal article" date="2014" name="Int. J. Syst. Evol. Microbiol.">
        <title>Complete genome sequence of Corynebacterium casei LMG S-19264T (=DSM 44701T), isolated from a smear-ripened cheese.</title>
        <authorList>
            <consortium name="US DOE Joint Genome Institute (JGI-PGF)"/>
            <person name="Walter F."/>
            <person name="Albersmeier A."/>
            <person name="Kalinowski J."/>
            <person name="Ruckert C."/>
        </authorList>
    </citation>
    <scope>NUCLEOTIDE SEQUENCE</scope>
    <source>
        <strain evidence="2">NBRC 112290</strain>
    </source>
</reference>
<dbReference type="AlphaFoldDB" id="A0AA38CRS0"/>
<dbReference type="InterPro" id="IPR026956">
    <property type="entry name" value="D-ser_dehydrat-like_dom"/>
</dbReference>
<accession>A0AA38CRS0</accession>
<dbReference type="EMBL" id="BSUM01000001">
    <property type="protein sequence ID" value="GMA32111.1"/>
    <property type="molecule type" value="Genomic_DNA"/>
</dbReference>
<sequence>MAQELGGATALDPGTLVLLRPGAAQVHDDGHYREVSPLSHDADPLRAAIHGWARVLSTPEPHLAVLDAGKRDLSSDLGLPVPQLVHAADGGVRPLAGHVSALNDQHAFLRTPGEELAVGDVVRLGLSHPCTALDRWRLVPLIDDAAAERPAVTGAVETYF</sequence>
<dbReference type="InterPro" id="IPR042208">
    <property type="entry name" value="D-ser_dehydrat-like_sf"/>
</dbReference>